<evidence type="ECO:0000313" key="2">
    <source>
        <dbReference type="Proteomes" id="UP000063699"/>
    </source>
</evidence>
<protein>
    <recommendedName>
        <fullName evidence="3">Limonene hydroxylase</fullName>
    </recommendedName>
</protein>
<reference evidence="1 2" key="1">
    <citation type="submission" date="2015-07" db="EMBL/GenBank/DDBJ databases">
        <title>Genome sequencing of Kibdelosporangium phytohabitans.</title>
        <authorList>
            <person name="Qin S."/>
            <person name="Xing K."/>
        </authorList>
    </citation>
    <scope>NUCLEOTIDE SEQUENCE [LARGE SCALE GENOMIC DNA]</scope>
    <source>
        <strain evidence="1 2">KLBMP1111</strain>
    </source>
</reference>
<dbReference type="KEGG" id="kphy:AOZ06_44945"/>
<organism evidence="1 2">
    <name type="scientific">Kibdelosporangium phytohabitans</name>
    <dbReference type="NCBI Taxonomy" id="860235"/>
    <lineage>
        <taxon>Bacteria</taxon>
        <taxon>Bacillati</taxon>
        <taxon>Actinomycetota</taxon>
        <taxon>Actinomycetes</taxon>
        <taxon>Pseudonocardiales</taxon>
        <taxon>Pseudonocardiaceae</taxon>
        <taxon>Kibdelosporangium</taxon>
    </lineage>
</organism>
<evidence type="ECO:0000313" key="1">
    <source>
        <dbReference type="EMBL" id="ALG13062.1"/>
    </source>
</evidence>
<proteinExistence type="predicted"/>
<dbReference type="AlphaFoldDB" id="A0A0N9IAE6"/>
<dbReference type="Proteomes" id="UP000063699">
    <property type="component" value="Chromosome"/>
</dbReference>
<sequence length="493" mass="53947">MSRWRLPVAADNRPTFFAHALALAAAHGPGPWPGGGYPLPDEQSVPFMSGAVRDGINTHHSRVEDGRAVAAEIADAVRTIIESPPDLQALQRLHDLAVDIDVLPVADPLGKQLLGAHRARVRDVGRWLAEYGTRRDAVATGIVLIGLTGDERDRELLLLMGSLEDLTLYSVVALERTQSDRDMAIFEMARRVRAWGRIQAVERLEGTTDPEIKAWLVREGFRNDVMDEYLAYIAATTGDLADALMTSDADDELLDGAGGILAALSDVSGPARTIDDYPDGAAVIDRYLTLVRDRPTLARVVAVLKLGDKGRDVATGLDWLSVVQSALHSPDPDTFTTALWPAEQLGMKVRDKVNQWLRSNPSKLYLWWYADAGELAELAEQLLPLADLATGPQVEYGVGAEFAADRVLDLVVGREGGRNWPLVRTALANRLTRNRYNAVKALTDWPRDSLPADAVPAVRAAVEAEPVDELKAALADLLRELSRPVVVTWARRR</sequence>
<dbReference type="EMBL" id="CP012752">
    <property type="protein sequence ID" value="ALG13062.1"/>
    <property type="molecule type" value="Genomic_DNA"/>
</dbReference>
<evidence type="ECO:0008006" key="3">
    <source>
        <dbReference type="Google" id="ProtNLM"/>
    </source>
</evidence>
<gene>
    <name evidence="1" type="ORF">AOZ06_44945</name>
</gene>
<accession>A0A0N9IAE6</accession>
<keyword evidence="2" id="KW-1185">Reference proteome</keyword>
<dbReference type="STRING" id="860235.AOZ06_44945"/>
<name>A0A0N9IAE6_9PSEU</name>